<feature type="compositionally biased region" description="Acidic residues" evidence="1">
    <location>
        <begin position="323"/>
        <end position="339"/>
    </location>
</feature>
<keyword evidence="3" id="KW-0378">Hydrolase</keyword>
<evidence type="ECO:0000313" key="4">
    <source>
        <dbReference type="Proteomes" id="UP000298138"/>
    </source>
</evidence>
<dbReference type="InterPro" id="IPR036526">
    <property type="entry name" value="C-N_Hydrolase_sf"/>
</dbReference>
<dbReference type="InterPro" id="IPR039703">
    <property type="entry name" value="Nta1"/>
</dbReference>
<dbReference type="Proteomes" id="UP000298138">
    <property type="component" value="Unassembled WGS sequence"/>
</dbReference>
<evidence type="ECO:0000256" key="1">
    <source>
        <dbReference type="SAM" id="MobiDB-lite"/>
    </source>
</evidence>
<organism evidence="3 4">
    <name type="scientific">Ascodesmis nigricans</name>
    <dbReference type="NCBI Taxonomy" id="341454"/>
    <lineage>
        <taxon>Eukaryota</taxon>
        <taxon>Fungi</taxon>
        <taxon>Dikarya</taxon>
        <taxon>Ascomycota</taxon>
        <taxon>Pezizomycotina</taxon>
        <taxon>Pezizomycetes</taxon>
        <taxon>Pezizales</taxon>
        <taxon>Ascodesmidaceae</taxon>
        <taxon>Ascodesmis</taxon>
    </lineage>
</organism>
<name>A0A4S2MMR6_9PEZI</name>
<proteinExistence type="predicted"/>
<dbReference type="AlphaFoldDB" id="A0A4S2MMR6"/>
<accession>A0A4S2MMR6</accession>
<dbReference type="SUPFAM" id="SSF56317">
    <property type="entry name" value="Carbon-nitrogen hydrolase"/>
    <property type="match status" value="1"/>
</dbReference>
<dbReference type="OrthoDB" id="201515at2759"/>
<dbReference type="Pfam" id="PF00795">
    <property type="entry name" value="CN_hydrolase"/>
    <property type="match status" value="1"/>
</dbReference>
<feature type="region of interest" description="Disordered" evidence="1">
    <location>
        <begin position="323"/>
        <end position="343"/>
    </location>
</feature>
<gene>
    <name evidence="3" type="ORF">EX30DRAFT_399239</name>
</gene>
<evidence type="ECO:0000259" key="2">
    <source>
        <dbReference type="PROSITE" id="PS50263"/>
    </source>
</evidence>
<dbReference type="GO" id="GO:0030163">
    <property type="term" value="P:protein catabolic process"/>
    <property type="evidence" value="ECO:0007669"/>
    <property type="project" value="TreeGrafter"/>
</dbReference>
<feature type="domain" description="CN hydrolase" evidence="2">
    <location>
        <begin position="4"/>
        <end position="396"/>
    </location>
</feature>
<evidence type="ECO:0000313" key="3">
    <source>
        <dbReference type="EMBL" id="TGZ76459.1"/>
    </source>
</evidence>
<reference evidence="3 4" key="1">
    <citation type="submission" date="2019-04" db="EMBL/GenBank/DDBJ databases">
        <title>Comparative genomics and transcriptomics to analyze fruiting body development in filamentous ascomycetes.</title>
        <authorList>
            <consortium name="DOE Joint Genome Institute"/>
            <person name="Lutkenhaus R."/>
            <person name="Traeger S."/>
            <person name="Breuer J."/>
            <person name="Kuo A."/>
            <person name="Lipzen A."/>
            <person name="Pangilinan J."/>
            <person name="Dilworth D."/>
            <person name="Sandor L."/>
            <person name="Poggeler S."/>
            <person name="Barry K."/>
            <person name="Grigoriev I.V."/>
            <person name="Nowrousian M."/>
        </authorList>
    </citation>
    <scope>NUCLEOTIDE SEQUENCE [LARGE SCALE GENOMIC DNA]</scope>
    <source>
        <strain evidence="3 4">CBS 389.68</strain>
    </source>
</reference>
<dbReference type="PROSITE" id="PS50263">
    <property type="entry name" value="CN_HYDROLASE"/>
    <property type="match status" value="1"/>
</dbReference>
<dbReference type="Gene3D" id="3.60.110.10">
    <property type="entry name" value="Carbon-nitrogen hydrolase"/>
    <property type="match status" value="1"/>
</dbReference>
<dbReference type="PANTHER" id="PTHR11750">
    <property type="entry name" value="PROTEIN N-TERMINAL AMIDASE"/>
    <property type="match status" value="1"/>
</dbReference>
<sequence length="396" mass="43870">MGKLKIACLQFNPKLGDLDGNVRRADRILEESQAEALGIGLLVLPEMAFSGYNFPDQQAIKPFLEPTASGLTAEWAKRTAQRLGCWVVAGYPEIDTGEREPELPEIHYEENITPSEIPDDSVMAAGSTSPPSPPDPNIRAYNSALVVAPTPTPRVVGHYRKSHLYYTDYTWARENPAKTPFYTAVHPIASSSSSPDDTPPRQLNVALGICMDMNPYKFEAPYTDYEFGTHCRDSRADIIILPTAWLTLEVEKVFPHGFGIPQDHDEERDTVLEKMVEEVAGEAMEREEVRRKLEVEMQRERRAADWDTVRYWAGRLRPIWDGSEAEGDGEVSGDGEGEEGGERRRAVFVSCNRVGVEGDATYVGSSSVLEVETGRIRGLGSAGKGVEKLLVVEVDV</sequence>
<dbReference type="GO" id="GO:0008418">
    <property type="term" value="F:protein-N-terminal asparagine amidohydrolase activity"/>
    <property type="evidence" value="ECO:0007669"/>
    <property type="project" value="InterPro"/>
</dbReference>
<keyword evidence="4" id="KW-1185">Reference proteome</keyword>
<dbReference type="EMBL" id="ML220177">
    <property type="protein sequence ID" value="TGZ76459.1"/>
    <property type="molecule type" value="Genomic_DNA"/>
</dbReference>
<dbReference type="STRING" id="341454.A0A4S2MMR6"/>
<dbReference type="InterPro" id="IPR003010">
    <property type="entry name" value="C-N_Hydrolase"/>
</dbReference>
<protein>
    <submittedName>
        <fullName evidence="3">Carbon-nitrogen hydrolase</fullName>
    </submittedName>
</protein>
<dbReference type="InParanoid" id="A0A4S2MMR6"/>
<dbReference type="GO" id="GO:0070773">
    <property type="term" value="F:protein-N-terminal glutamine amidohydrolase activity"/>
    <property type="evidence" value="ECO:0007669"/>
    <property type="project" value="InterPro"/>
</dbReference>
<dbReference type="PANTHER" id="PTHR11750:SF26">
    <property type="entry name" value="PROTEIN N-TERMINAL AMIDASE"/>
    <property type="match status" value="1"/>
</dbReference>
<feature type="region of interest" description="Disordered" evidence="1">
    <location>
        <begin position="113"/>
        <end position="137"/>
    </location>
</feature>